<dbReference type="AlphaFoldDB" id="A0A1G1WP76"/>
<dbReference type="EMBL" id="MHCZ01000033">
    <property type="protein sequence ID" value="OGY29411.1"/>
    <property type="molecule type" value="Genomic_DNA"/>
</dbReference>
<dbReference type="Pfam" id="PF03235">
    <property type="entry name" value="GmrSD_N"/>
    <property type="match status" value="1"/>
</dbReference>
<evidence type="ECO:0000313" key="2">
    <source>
        <dbReference type="EMBL" id="OGY29411.1"/>
    </source>
</evidence>
<accession>A0A1G1WP76</accession>
<sequence>MQKYSVNQHQISNILSWVQTGAIAVPEIQRPFVWEKTKIRDLVDSLYNGYPVGYIIIWQNPSARLRDGREALGKKILIDGQQRITSLNAAILGNPIIDKDYKEISVRISFNPQTEEFRTRTAVAEPEWIEDIAELMRDDAGYFDVIDNYLGRNPKADKKKVQNSIQQLVGIRSKQIGLIELDATLDIETVTEIFIRINSQGVPLSQADFVMSKVAAYGDLGVNIRKTIDYFCHLARSPHVYKSIIENDKEFAATEHMSRIAWLRRERDDIYDPDYKDLVRTVTLNEFERGSIADLVSLLSGRDFETKTYKHEIAVDSFKRLDKGVSSFVNETNFKRFAMIMKSAGYIDRELMTAQNALNFAYGIFLKLREMGHKGHTIERYVRRWFVMSMLTARHSGSFETTFEADIKRIKSVGIKEHLLGIEEGTMGEDFWTFQLVQELEKSSTRNPFINAFFAAQVYNNEKGFLSKDIKVRDMIEQAGDIHHIFPRKYLIKHGFEKNQYNQIANYAQAQTEINIAILNKEPKAYMAEVTDQIKSGKLRYGNIDTESTLKNNLRQNAVPELIFTATYKDYEDFLEQRRKLMAKKIEKYYKRL</sequence>
<evidence type="ECO:0000313" key="3">
    <source>
        <dbReference type="Proteomes" id="UP000178068"/>
    </source>
</evidence>
<name>A0A1G1WP76_9BACT</name>
<dbReference type="PANTHER" id="PTHR37292:SF2">
    <property type="entry name" value="DUF262 DOMAIN-CONTAINING PROTEIN"/>
    <property type="match status" value="1"/>
</dbReference>
<gene>
    <name evidence="2" type="ORF">A3F35_02660</name>
</gene>
<protein>
    <recommendedName>
        <fullName evidence="1">GmrSD restriction endonucleases N-terminal domain-containing protein</fullName>
    </recommendedName>
</protein>
<comment type="caution">
    <text evidence="2">The sequence shown here is derived from an EMBL/GenBank/DDBJ whole genome shotgun (WGS) entry which is preliminary data.</text>
</comment>
<evidence type="ECO:0000259" key="1">
    <source>
        <dbReference type="Pfam" id="PF03235"/>
    </source>
</evidence>
<organism evidence="2 3">
    <name type="scientific">Candidatus Woykebacteria bacterium RIFCSPHIGHO2_12_FULL_45_10</name>
    <dbReference type="NCBI Taxonomy" id="1802603"/>
    <lineage>
        <taxon>Bacteria</taxon>
        <taxon>Candidatus Woykeibacteriota</taxon>
    </lineage>
</organism>
<reference evidence="2 3" key="1">
    <citation type="journal article" date="2016" name="Nat. Commun.">
        <title>Thousands of microbial genomes shed light on interconnected biogeochemical processes in an aquifer system.</title>
        <authorList>
            <person name="Anantharaman K."/>
            <person name="Brown C.T."/>
            <person name="Hug L.A."/>
            <person name="Sharon I."/>
            <person name="Castelle C.J."/>
            <person name="Probst A.J."/>
            <person name="Thomas B.C."/>
            <person name="Singh A."/>
            <person name="Wilkins M.J."/>
            <person name="Karaoz U."/>
            <person name="Brodie E.L."/>
            <person name="Williams K.H."/>
            <person name="Hubbard S.S."/>
            <person name="Banfield J.F."/>
        </authorList>
    </citation>
    <scope>NUCLEOTIDE SEQUENCE [LARGE SCALE GENOMIC DNA]</scope>
</reference>
<dbReference type="InterPro" id="IPR004919">
    <property type="entry name" value="GmrSD_N"/>
</dbReference>
<dbReference type="PANTHER" id="PTHR37292">
    <property type="entry name" value="VNG6097C"/>
    <property type="match status" value="1"/>
</dbReference>
<proteinExistence type="predicted"/>
<feature type="domain" description="GmrSD restriction endonucleases N-terminal" evidence="1">
    <location>
        <begin position="13"/>
        <end position="213"/>
    </location>
</feature>
<dbReference type="Proteomes" id="UP000178068">
    <property type="component" value="Unassembled WGS sequence"/>
</dbReference>